<keyword evidence="3" id="KW-1185">Reference proteome</keyword>
<feature type="transmembrane region" description="Helical" evidence="1">
    <location>
        <begin position="60"/>
        <end position="78"/>
    </location>
</feature>
<comment type="caution">
    <text evidence="2">The sequence shown here is derived from an EMBL/GenBank/DDBJ whole genome shotgun (WGS) entry which is preliminary data.</text>
</comment>
<dbReference type="AlphaFoldDB" id="A0AAN6YE38"/>
<dbReference type="EMBL" id="MU858071">
    <property type="protein sequence ID" value="KAK4216155.1"/>
    <property type="molecule type" value="Genomic_DNA"/>
</dbReference>
<dbReference type="Proteomes" id="UP001301769">
    <property type="component" value="Unassembled WGS sequence"/>
</dbReference>
<proteinExistence type="predicted"/>
<evidence type="ECO:0000313" key="2">
    <source>
        <dbReference type="EMBL" id="KAK4216155.1"/>
    </source>
</evidence>
<keyword evidence="1" id="KW-1133">Transmembrane helix</keyword>
<keyword evidence="1" id="KW-0812">Transmembrane</keyword>
<organism evidence="2 3">
    <name type="scientific">Rhypophila decipiens</name>
    <dbReference type="NCBI Taxonomy" id="261697"/>
    <lineage>
        <taxon>Eukaryota</taxon>
        <taxon>Fungi</taxon>
        <taxon>Dikarya</taxon>
        <taxon>Ascomycota</taxon>
        <taxon>Pezizomycotina</taxon>
        <taxon>Sordariomycetes</taxon>
        <taxon>Sordariomycetidae</taxon>
        <taxon>Sordariales</taxon>
        <taxon>Naviculisporaceae</taxon>
        <taxon>Rhypophila</taxon>
    </lineage>
</organism>
<accession>A0AAN6YE38</accession>
<name>A0AAN6YE38_9PEZI</name>
<feature type="transmembrane region" description="Helical" evidence="1">
    <location>
        <begin position="211"/>
        <end position="230"/>
    </location>
</feature>
<evidence type="ECO:0000313" key="3">
    <source>
        <dbReference type="Proteomes" id="UP001301769"/>
    </source>
</evidence>
<feature type="transmembrane region" description="Helical" evidence="1">
    <location>
        <begin position="90"/>
        <end position="107"/>
    </location>
</feature>
<reference evidence="2" key="1">
    <citation type="journal article" date="2023" name="Mol. Phylogenet. Evol.">
        <title>Genome-scale phylogeny and comparative genomics of the fungal order Sordariales.</title>
        <authorList>
            <person name="Hensen N."/>
            <person name="Bonometti L."/>
            <person name="Westerberg I."/>
            <person name="Brannstrom I.O."/>
            <person name="Guillou S."/>
            <person name="Cros-Aarteil S."/>
            <person name="Calhoun S."/>
            <person name="Haridas S."/>
            <person name="Kuo A."/>
            <person name="Mondo S."/>
            <person name="Pangilinan J."/>
            <person name="Riley R."/>
            <person name="LaButti K."/>
            <person name="Andreopoulos B."/>
            <person name="Lipzen A."/>
            <person name="Chen C."/>
            <person name="Yan M."/>
            <person name="Daum C."/>
            <person name="Ng V."/>
            <person name="Clum A."/>
            <person name="Steindorff A."/>
            <person name="Ohm R.A."/>
            <person name="Martin F."/>
            <person name="Silar P."/>
            <person name="Natvig D.O."/>
            <person name="Lalanne C."/>
            <person name="Gautier V."/>
            <person name="Ament-Velasquez S.L."/>
            <person name="Kruys A."/>
            <person name="Hutchinson M.I."/>
            <person name="Powell A.J."/>
            <person name="Barry K."/>
            <person name="Miller A.N."/>
            <person name="Grigoriev I.V."/>
            <person name="Debuchy R."/>
            <person name="Gladieux P."/>
            <person name="Hiltunen Thoren M."/>
            <person name="Johannesson H."/>
        </authorList>
    </citation>
    <scope>NUCLEOTIDE SEQUENCE</scope>
    <source>
        <strain evidence="2">PSN293</strain>
    </source>
</reference>
<sequence>MERHINLQTTAARLRKTFQYPTDESSLENSPEALDEEEQETLITTLATQNETRNYQFRQFLLLLPAISSIPYVIFIFFPPRSFRTSTTYVLCLLSLSSLASTAFLVWRTDPSLTGIPVLDGWTGAASAFPLTSSPSYGGITQDDRDRRRRRRSSLSAATIGALDSSSPLEKYLPYLNGSLCVLGFLTGYLQHRMIEGRYHTTEMSSVWLGVLPSIIYAAVLVAKVVMAGVDPERELGALRYEFKGA</sequence>
<keyword evidence="1" id="KW-0472">Membrane</keyword>
<gene>
    <name evidence="2" type="ORF">QBC37DRAFT_417449</name>
</gene>
<protein>
    <submittedName>
        <fullName evidence="2">Uncharacterized protein</fullName>
    </submittedName>
</protein>
<evidence type="ECO:0000256" key="1">
    <source>
        <dbReference type="SAM" id="Phobius"/>
    </source>
</evidence>
<reference evidence="2" key="2">
    <citation type="submission" date="2023-05" db="EMBL/GenBank/DDBJ databases">
        <authorList>
            <consortium name="Lawrence Berkeley National Laboratory"/>
            <person name="Steindorff A."/>
            <person name="Hensen N."/>
            <person name="Bonometti L."/>
            <person name="Westerberg I."/>
            <person name="Brannstrom I.O."/>
            <person name="Guillou S."/>
            <person name="Cros-Aarteil S."/>
            <person name="Calhoun S."/>
            <person name="Haridas S."/>
            <person name="Kuo A."/>
            <person name="Mondo S."/>
            <person name="Pangilinan J."/>
            <person name="Riley R."/>
            <person name="Labutti K."/>
            <person name="Andreopoulos B."/>
            <person name="Lipzen A."/>
            <person name="Chen C."/>
            <person name="Yanf M."/>
            <person name="Daum C."/>
            <person name="Ng V."/>
            <person name="Clum A."/>
            <person name="Ohm R."/>
            <person name="Martin F."/>
            <person name="Silar P."/>
            <person name="Natvig D."/>
            <person name="Lalanne C."/>
            <person name="Gautier V."/>
            <person name="Ament-Velasquez S.L."/>
            <person name="Kruys A."/>
            <person name="Hutchinson M.I."/>
            <person name="Powell A.J."/>
            <person name="Barry K."/>
            <person name="Miller A.N."/>
            <person name="Grigoriev I.V."/>
            <person name="Debuchy R."/>
            <person name="Gladieux P."/>
            <person name="Thoren M.H."/>
            <person name="Johannesson H."/>
        </authorList>
    </citation>
    <scope>NUCLEOTIDE SEQUENCE</scope>
    <source>
        <strain evidence="2">PSN293</strain>
    </source>
</reference>